<accession>A0A927CW84</accession>
<organism evidence="1 2">
    <name type="scientific">Peribacillus faecalis</name>
    <dbReference type="NCBI Taxonomy" id="2772559"/>
    <lineage>
        <taxon>Bacteria</taxon>
        <taxon>Bacillati</taxon>
        <taxon>Bacillota</taxon>
        <taxon>Bacilli</taxon>
        <taxon>Bacillales</taxon>
        <taxon>Bacillaceae</taxon>
        <taxon>Peribacillus</taxon>
    </lineage>
</organism>
<dbReference type="RefSeq" id="WP_190998229.1">
    <property type="nucleotide sequence ID" value="NZ_JACXSI010000022.1"/>
</dbReference>
<dbReference type="EMBL" id="JACXSI010000022">
    <property type="protein sequence ID" value="MBD3108691.1"/>
    <property type="molecule type" value="Genomic_DNA"/>
</dbReference>
<name>A0A927CW84_9BACI</name>
<keyword evidence="2" id="KW-1185">Reference proteome</keyword>
<reference evidence="1" key="1">
    <citation type="submission" date="2020-09" db="EMBL/GenBank/DDBJ databases">
        <title>Bacillus faecalis sp. nov., a moderately halophilic bacterium isolated from cow faeces.</title>
        <authorList>
            <person name="Jiang L."/>
            <person name="Lee J."/>
        </authorList>
    </citation>
    <scope>NUCLEOTIDE SEQUENCE</scope>
    <source>
        <strain evidence="1">AGMB 02131</strain>
    </source>
</reference>
<evidence type="ECO:0000313" key="1">
    <source>
        <dbReference type="EMBL" id="MBD3108691.1"/>
    </source>
</evidence>
<comment type="caution">
    <text evidence="1">The sequence shown here is derived from an EMBL/GenBank/DDBJ whole genome shotgun (WGS) entry which is preliminary data.</text>
</comment>
<evidence type="ECO:0000313" key="2">
    <source>
        <dbReference type="Proteomes" id="UP000602076"/>
    </source>
</evidence>
<sequence>MMSMYPFNGKTVDESYLYDERMSMEVMTINLDASWKDIHKKILGVIK</sequence>
<proteinExistence type="predicted"/>
<gene>
    <name evidence="1" type="ORF">IEO70_09960</name>
</gene>
<protein>
    <submittedName>
        <fullName evidence="1">Uncharacterized protein</fullName>
    </submittedName>
</protein>
<dbReference type="AlphaFoldDB" id="A0A927CW84"/>
<dbReference type="Proteomes" id="UP000602076">
    <property type="component" value="Unassembled WGS sequence"/>
</dbReference>